<dbReference type="PANTHER" id="PTHR30460:SF0">
    <property type="entry name" value="MODERATE CONDUCTANCE MECHANOSENSITIVE CHANNEL YBIO"/>
    <property type="match status" value="1"/>
</dbReference>
<keyword evidence="14" id="KW-1185">Reference proteome</keyword>
<feature type="region of interest" description="Disordered" evidence="7">
    <location>
        <begin position="1"/>
        <end position="28"/>
    </location>
</feature>
<evidence type="ECO:0000256" key="6">
    <source>
        <dbReference type="ARBA" id="ARBA00023136"/>
    </source>
</evidence>
<dbReference type="InterPro" id="IPR011066">
    <property type="entry name" value="MscS_channel_C_sf"/>
</dbReference>
<feature type="domain" description="Moderate conductance mechanosensitive channel YbiO-like transmembrane helix 1" evidence="12">
    <location>
        <begin position="393"/>
        <end position="469"/>
    </location>
</feature>
<evidence type="ECO:0000259" key="10">
    <source>
        <dbReference type="Pfam" id="PF21082"/>
    </source>
</evidence>
<evidence type="ECO:0000256" key="5">
    <source>
        <dbReference type="ARBA" id="ARBA00022989"/>
    </source>
</evidence>
<keyword evidence="4 8" id="KW-0812">Transmembrane</keyword>
<feature type="transmembrane region" description="Helical" evidence="8">
    <location>
        <begin position="280"/>
        <end position="300"/>
    </location>
</feature>
<feature type="transmembrane region" description="Helical" evidence="8">
    <location>
        <begin position="441"/>
        <end position="459"/>
    </location>
</feature>
<feature type="transmembrane region" description="Helical" evidence="8">
    <location>
        <begin position="386"/>
        <end position="406"/>
    </location>
</feature>
<dbReference type="PANTHER" id="PTHR30460">
    <property type="entry name" value="MODERATE CONDUCTANCE MECHANOSENSITIVE CHANNEL YBIO"/>
    <property type="match status" value="1"/>
</dbReference>
<gene>
    <name evidence="13" type="ORF">GXW79_10040</name>
</gene>
<dbReference type="SUPFAM" id="SSF82689">
    <property type="entry name" value="Mechanosensitive channel protein MscS (YggB), C-terminal domain"/>
    <property type="match status" value="1"/>
</dbReference>
<sequence>MTTPGAAPTAPRANAAPAATTPAVTPSEADRLIQLLQDDRRRAEFLRTLEALAAAERQRTGALPAAPAVATPAPAAPAPAAAAEPAPVDLLPANTLGGQILTTASQRLSALSEQIVRGVQALTDLPSMLRWMSALARDPVTQFRVLDAGWKLALIFGLGLLAEWLTHRLLRHPRERLDAMAPANGGQWSWFRRVPLVVARLGLDLIPVAAFAVVSYGLIGAVNPLPTTQLVILTVNNAYMVSRAVMASSRMLLSPASAQLRLLPVADETAAYITIWLRRITLVLVAGYAAAEAGLLFGLPWSAYDAITRICLLVVTLLAVIVILQNRAAVAEVLRAPDLPEGVDPGPSRRLARGLRDRLAEVWHLVAILWLFAAWGVWALEVRDGFYRLARVSAATVLIGFAAKFLDVGARRAIQRGFRVGPELAQRYPGLEARANRYVPALKGGVSACITIVAALVLLEAWGLDAFGWFKQGQLGNKLLGSLLSIGFTIFLSVLVWEVVNAAIARYLVRLARDAQASRSARVRTLLPMLRTALMVLILVFLALNTLSEIGVNVAPLLAGAGVIGLAIGFGSQKLVQDVITGIFLLFEDAVAVGDVVQLGGLSGVVEQLSIRSIKLRALDGSVHIVPFSAVTTVTNQTRDFGFSVHDISIAYGQDMEKVTTLLKGVVTEMRGETRWRTAIRDDLDVMGVEKFTDSALILRVRIKTDPTQRWPVQREFNNRVQHVFATEGIAMLSPPLAALTPAAPEPAVSPAPEGQPSPQPR</sequence>
<dbReference type="GO" id="GO:0005886">
    <property type="term" value="C:plasma membrane"/>
    <property type="evidence" value="ECO:0007669"/>
    <property type="project" value="UniProtKB-SubCell"/>
</dbReference>
<protein>
    <submittedName>
        <fullName evidence="13">Mechanosensitive ion channel</fullName>
    </submittedName>
</protein>
<evidence type="ECO:0000256" key="4">
    <source>
        <dbReference type="ARBA" id="ARBA00022692"/>
    </source>
</evidence>
<comment type="subcellular location">
    <subcellularLocation>
        <location evidence="1">Cell membrane</location>
        <topology evidence="1">Multi-pass membrane protein</topology>
    </subcellularLocation>
</comment>
<evidence type="ECO:0000256" key="2">
    <source>
        <dbReference type="ARBA" id="ARBA00008017"/>
    </source>
</evidence>
<dbReference type="Gene3D" id="1.10.287.1260">
    <property type="match status" value="1"/>
</dbReference>
<dbReference type="EMBL" id="JAAEDH010000010">
    <property type="protein sequence ID" value="MBR0655424.1"/>
    <property type="molecule type" value="Genomic_DNA"/>
</dbReference>
<dbReference type="InterPro" id="IPR049142">
    <property type="entry name" value="MS_channel_1st"/>
</dbReference>
<organism evidence="13 14">
    <name type="scientific">Plastoroseomonas arctica</name>
    <dbReference type="NCBI Taxonomy" id="1509237"/>
    <lineage>
        <taxon>Bacteria</taxon>
        <taxon>Pseudomonadati</taxon>
        <taxon>Pseudomonadota</taxon>
        <taxon>Alphaproteobacteria</taxon>
        <taxon>Acetobacterales</taxon>
        <taxon>Acetobacteraceae</taxon>
        <taxon>Plastoroseomonas</taxon>
    </lineage>
</organism>
<feature type="domain" description="Mechanosensitive ion channel MscS C-terminal" evidence="10">
    <location>
        <begin position="647"/>
        <end position="732"/>
    </location>
</feature>
<feature type="transmembrane region" description="Helical" evidence="8">
    <location>
        <begin position="525"/>
        <end position="544"/>
    </location>
</feature>
<dbReference type="Gene3D" id="2.30.30.60">
    <property type="match status" value="1"/>
</dbReference>
<evidence type="ECO:0000259" key="11">
    <source>
        <dbReference type="Pfam" id="PF21088"/>
    </source>
</evidence>
<evidence type="ECO:0000256" key="3">
    <source>
        <dbReference type="ARBA" id="ARBA00022475"/>
    </source>
</evidence>
<comment type="caution">
    <text evidence="13">The sequence shown here is derived from an EMBL/GenBank/DDBJ whole genome shotgun (WGS) entry which is preliminary data.</text>
</comment>
<accession>A0AAF1KKQ6</accession>
<dbReference type="SUPFAM" id="SSF82861">
    <property type="entry name" value="Mechanosensitive channel protein MscS (YggB), transmembrane region"/>
    <property type="match status" value="1"/>
</dbReference>
<dbReference type="AlphaFoldDB" id="A0AAF1KKQ6"/>
<dbReference type="InterPro" id="IPR010920">
    <property type="entry name" value="LSM_dom_sf"/>
</dbReference>
<dbReference type="Proteomes" id="UP001196068">
    <property type="component" value="Unassembled WGS sequence"/>
</dbReference>
<evidence type="ECO:0000256" key="7">
    <source>
        <dbReference type="SAM" id="MobiDB-lite"/>
    </source>
</evidence>
<feature type="transmembrane region" description="Helical" evidence="8">
    <location>
        <begin position="359"/>
        <end position="380"/>
    </location>
</feature>
<dbReference type="InterPro" id="IPR045276">
    <property type="entry name" value="YbiO_bact"/>
</dbReference>
<keyword evidence="3" id="KW-1003">Cell membrane</keyword>
<dbReference type="InterPro" id="IPR057485">
    <property type="entry name" value="YbiO-like_TM1"/>
</dbReference>
<comment type="similarity">
    <text evidence="2">Belongs to the MscS (TC 1.A.23) family.</text>
</comment>
<feature type="region of interest" description="Disordered" evidence="7">
    <location>
        <begin position="741"/>
        <end position="762"/>
    </location>
</feature>
<dbReference type="SUPFAM" id="SSF50182">
    <property type="entry name" value="Sm-like ribonucleoproteins"/>
    <property type="match status" value="1"/>
</dbReference>
<feature type="compositionally biased region" description="Pro residues" evidence="7">
    <location>
        <begin position="744"/>
        <end position="762"/>
    </location>
</feature>
<dbReference type="Pfam" id="PF21082">
    <property type="entry name" value="MS_channel_3rd"/>
    <property type="match status" value="1"/>
</dbReference>
<feature type="transmembrane region" description="Helical" evidence="8">
    <location>
        <begin position="479"/>
        <end position="504"/>
    </location>
</feature>
<dbReference type="GO" id="GO:0008381">
    <property type="term" value="F:mechanosensitive monoatomic ion channel activity"/>
    <property type="evidence" value="ECO:0007669"/>
    <property type="project" value="InterPro"/>
</dbReference>
<evidence type="ECO:0000313" key="13">
    <source>
        <dbReference type="EMBL" id="MBR0655424.1"/>
    </source>
</evidence>
<name>A0AAF1KKQ6_9PROT</name>
<evidence type="ECO:0000256" key="8">
    <source>
        <dbReference type="SAM" id="Phobius"/>
    </source>
</evidence>
<keyword evidence="6 8" id="KW-0472">Membrane</keyword>
<dbReference type="Pfam" id="PF25392">
    <property type="entry name" value="MS_channel_TM1"/>
    <property type="match status" value="1"/>
</dbReference>
<feature type="domain" description="Mechanosensitive ion channel MscS" evidence="9">
    <location>
        <begin position="575"/>
        <end position="639"/>
    </location>
</feature>
<dbReference type="InterPro" id="IPR011014">
    <property type="entry name" value="MscS_channel_TM-2"/>
</dbReference>
<reference evidence="13" key="2">
    <citation type="journal article" date="2021" name="Syst. Appl. Microbiol.">
        <title>Roseomonas hellenica sp. nov., isolated from roots of wild-growing Alkanna tinctoria.</title>
        <authorList>
            <person name="Rat A."/>
            <person name="Naranjo H.D."/>
            <person name="Lebbe L."/>
            <person name="Cnockaert M."/>
            <person name="Krigas N."/>
            <person name="Grigoriadou K."/>
            <person name="Maloupa E."/>
            <person name="Willems A."/>
        </authorList>
    </citation>
    <scope>NUCLEOTIDE SEQUENCE</scope>
    <source>
        <strain evidence="13">LMG 28251</strain>
    </source>
</reference>
<dbReference type="Gene3D" id="3.30.70.100">
    <property type="match status" value="1"/>
</dbReference>
<dbReference type="Pfam" id="PF21088">
    <property type="entry name" value="MS_channel_1st"/>
    <property type="match status" value="1"/>
</dbReference>
<evidence type="ECO:0000259" key="12">
    <source>
        <dbReference type="Pfam" id="PF25392"/>
    </source>
</evidence>
<feature type="domain" description="Mechanosensitive ion channel transmembrane helices 2/3" evidence="11">
    <location>
        <begin position="534"/>
        <end position="573"/>
    </location>
</feature>
<evidence type="ECO:0000259" key="9">
    <source>
        <dbReference type="Pfam" id="PF00924"/>
    </source>
</evidence>
<dbReference type="InterPro" id="IPR006685">
    <property type="entry name" value="MscS_channel_2nd"/>
</dbReference>
<feature type="transmembrane region" description="Helical" evidence="8">
    <location>
        <begin position="306"/>
        <end position="324"/>
    </location>
</feature>
<dbReference type="InterPro" id="IPR049278">
    <property type="entry name" value="MS_channel_C"/>
</dbReference>
<reference evidence="13" key="1">
    <citation type="submission" date="2020-01" db="EMBL/GenBank/DDBJ databases">
        <authorList>
            <person name="Rat A."/>
        </authorList>
    </citation>
    <scope>NUCLEOTIDE SEQUENCE</scope>
    <source>
        <strain evidence="13">LMG 28251</strain>
    </source>
</reference>
<evidence type="ECO:0000256" key="1">
    <source>
        <dbReference type="ARBA" id="ARBA00004651"/>
    </source>
</evidence>
<evidence type="ECO:0000313" key="14">
    <source>
        <dbReference type="Proteomes" id="UP001196068"/>
    </source>
</evidence>
<dbReference type="Pfam" id="PF00924">
    <property type="entry name" value="MS_channel_2nd"/>
    <property type="match status" value="1"/>
</dbReference>
<proteinExistence type="inferred from homology"/>
<keyword evidence="5 8" id="KW-1133">Transmembrane helix</keyword>
<feature type="transmembrane region" description="Helical" evidence="8">
    <location>
        <begin position="550"/>
        <end position="570"/>
    </location>
</feature>
<dbReference type="InterPro" id="IPR023408">
    <property type="entry name" value="MscS_beta-dom_sf"/>
</dbReference>